<dbReference type="SUPFAM" id="SSF49785">
    <property type="entry name" value="Galactose-binding domain-like"/>
    <property type="match status" value="1"/>
</dbReference>
<dbReference type="InterPro" id="IPR011683">
    <property type="entry name" value="Glyco_hydro_53"/>
</dbReference>
<evidence type="ECO:0000256" key="3">
    <source>
        <dbReference type="ARBA" id="ARBA00012556"/>
    </source>
</evidence>
<evidence type="ECO:0000313" key="8">
    <source>
        <dbReference type="EMBL" id="WAG58736.1"/>
    </source>
</evidence>
<gene>
    <name evidence="8" type="ORF">LL038_13830</name>
</gene>
<proteinExistence type="inferred from homology"/>
<evidence type="ECO:0000259" key="7">
    <source>
        <dbReference type="SMART" id="SM00635"/>
    </source>
</evidence>
<dbReference type="InterPro" id="IPR008979">
    <property type="entry name" value="Galactose-bd-like_sf"/>
</dbReference>
<dbReference type="GO" id="GO:0045490">
    <property type="term" value="P:pectin catabolic process"/>
    <property type="evidence" value="ECO:0007669"/>
    <property type="project" value="TreeGrafter"/>
</dbReference>
<evidence type="ECO:0000256" key="1">
    <source>
        <dbReference type="ARBA" id="ARBA00001695"/>
    </source>
</evidence>
<keyword evidence="6" id="KW-0732">Signal</keyword>
<organism evidence="8 9">
    <name type="scientific">Clostridium estertheticum</name>
    <dbReference type="NCBI Taxonomy" id="238834"/>
    <lineage>
        <taxon>Bacteria</taxon>
        <taxon>Bacillati</taxon>
        <taxon>Bacillota</taxon>
        <taxon>Clostridia</taxon>
        <taxon>Eubacteriales</taxon>
        <taxon>Clostridiaceae</taxon>
        <taxon>Clostridium</taxon>
    </lineage>
</organism>
<sequence>MFKNRFKSVLSKVLCTTLVLGIISNFHAIMKVQAEMSSTSTFAKGADVGWLSQMEATNYIFKDKDGNVKDCLSILKDYGIDSIRLRTWVNPSDSKTDGHCSTSEVVAMAVKAKAMGFRIMIDFHYSDTWADPGKQVKPLAWKDHDFGVLKTDVYDYTLGVMNALKIAGVTPEWVQVGNETNPGMMLPDGSIKDYSKLAQLINRGYDAVKDISNNTKVIIHIADGYDNVNFRKYFDGLKANNAKYDIIGMSYYPYWAGMDYTSNIDALGNNLNDMAARYSKEVMVVEVGGLDTEPINTYNMLVAVQDKVKAVPNNRGTGVFYWEPEGAKSWSGYALSAWGSDGKPTKAMEAFIPGAIEYNPFPVKQVTLDKTSTAVEVGDTVALKVTITPINATITGVKYATSDSTIAKIDSSNGIITGVKAGTATITVTTLDGNKTATCEVIVTKNTKLINNYGFELGLNDWTVTGDVAALDLEKDSHSGNSALHYNDTIKDFTVSQTITGLANGSYELSAWVSGSGGETTSQIYAQTSDKTTLTTNFTNSGWRVWTKPTINNIKVTDGTLTIGAKYVATGGQWGNIDEFKLIKNNDISLNDLNIDLIKIVNFVKYAIFILV</sequence>
<dbReference type="RefSeq" id="WP_253199990.1">
    <property type="nucleotide sequence ID" value="NZ_CP086239.1"/>
</dbReference>
<evidence type="ECO:0000256" key="6">
    <source>
        <dbReference type="RuleBase" id="RU361192"/>
    </source>
</evidence>
<name>A0AA47EEV9_9CLOT</name>
<dbReference type="Gene3D" id="2.60.40.1080">
    <property type="match status" value="1"/>
</dbReference>
<keyword evidence="5 6" id="KW-0326">Glycosidase</keyword>
<dbReference type="Pfam" id="PF07745">
    <property type="entry name" value="Glyco_hydro_53"/>
    <property type="match status" value="1"/>
</dbReference>
<evidence type="ECO:0000256" key="5">
    <source>
        <dbReference type="ARBA" id="ARBA00023295"/>
    </source>
</evidence>
<dbReference type="SUPFAM" id="SSF49373">
    <property type="entry name" value="Invasin/intimin cell-adhesion fragments"/>
    <property type="match status" value="1"/>
</dbReference>
<comment type="similarity">
    <text evidence="2 6">Belongs to the glycosyl hydrolase 53 family.</text>
</comment>
<evidence type="ECO:0000256" key="2">
    <source>
        <dbReference type="ARBA" id="ARBA00010687"/>
    </source>
</evidence>
<dbReference type="EMBL" id="CP086239">
    <property type="protein sequence ID" value="WAG58736.1"/>
    <property type="molecule type" value="Genomic_DNA"/>
</dbReference>
<evidence type="ECO:0000256" key="4">
    <source>
        <dbReference type="ARBA" id="ARBA00022801"/>
    </source>
</evidence>
<evidence type="ECO:0000313" key="9">
    <source>
        <dbReference type="Proteomes" id="UP001164733"/>
    </source>
</evidence>
<feature type="signal peptide" evidence="6">
    <location>
        <begin position="1"/>
        <end position="28"/>
    </location>
</feature>
<dbReference type="Gene3D" id="3.20.20.80">
    <property type="entry name" value="Glycosidases"/>
    <property type="match status" value="1"/>
</dbReference>
<dbReference type="GO" id="GO:0015926">
    <property type="term" value="F:glucosidase activity"/>
    <property type="evidence" value="ECO:0007669"/>
    <property type="project" value="InterPro"/>
</dbReference>
<dbReference type="Proteomes" id="UP001164733">
    <property type="component" value="Chromosome"/>
</dbReference>
<reference evidence="8" key="1">
    <citation type="submission" date="2021-11" db="EMBL/GenBank/DDBJ databases">
        <title>Clostridia strains as spoilage organisms.</title>
        <authorList>
            <person name="Wambui J."/>
            <person name="Stevens M.J.A."/>
            <person name="Stephan R."/>
        </authorList>
    </citation>
    <scope>NUCLEOTIDE SEQUENCE</scope>
    <source>
        <strain evidence="8">CF009</strain>
    </source>
</reference>
<comment type="catalytic activity">
    <reaction evidence="1 6">
        <text>The enzyme specifically hydrolyzes (1-&gt;4)-beta-D-galactosidic linkages in type I arabinogalactans.</text>
        <dbReference type="EC" id="3.2.1.89"/>
    </reaction>
</comment>
<dbReference type="InterPro" id="IPR008964">
    <property type="entry name" value="Invasin/intimin_cell_adhesion"/>
</dbReference>
<feature type="domain" description="BIG2" evidence="7">
    <location>
        <begin position="362"/>
        <end position="440"/>
    </location>
</feature>
<dbReference type="Pfam" id="PF02368">
    <property type="entry name" value="Big_2"/>
    <property type="match status" value="1"/>
</dbReference>
<dbReference type="Gene3D" id="2.60.120.260">
    <property type="entry name" value="Galactose-binding domain-like"/>
    <property type="match status" value="1"/>
</dbReference>
<dbReference type="GO" id="GO:0031218">
    <property type="term" value="F:arabinogalactan endo-1,4-beta-galactosidase activity"/>
    <property type="evidence" value="ECO:0007669"/>
    <property type="project" value="UniProtKB-EC"/>
</dbReference>
<accession>A0AA47EEV9</accession>
<feature type="chain" id="PRO_5041488260" description="Arabinogalactan endo-beta-1,4-galactanase" evidence="6">
    <location>
        <begin position="29"/>
        <end position="612"/>
    </location>
</feature>
<dbReference type="EC" id="3.2.1.89" evidence="3 6"/>
<dbReference type="PANTHER" id="PTHR34983:SF1">
    <property type="entry name" value="ARABINOGALACTAN ENDO-BETA-1,4-GALACTANASE A"/>
    <property type="match status" value="1"/>
</dbReference>
<dbReference type="PANTHER" id="PTHR34983">
    <property type="entry name" value="ARABINOGALACTAN ENDO-BETA-1,4-GALACTANASE A"/>
    <property type="match status" value="1"/>
</dbReference>
<dbReference type="AlphaFoldDB" id="A0AA47EEV9"/>
<dbReference type="SMART" id="SM00635">
    <property type="entry name" value="BID_2"/>
    <property type="match status" value="1"/>
</dbReference>
<dbReference type="InterPro" id="IPR003343">
    <property type="entry name" value="Big_2"/>
</dbReference>
<dbReference type="InterPro" id="IPR017853">
    <property type="entry name" value="GH"/>
</dbReference>
<protein>
    <recommendedName>
        <fullName evidence="3 6">Arabinogalactan endo-beta-1,4-galactanase</fullName>
        <ecNumber evidence="3 6">3.2.1.89</ecNumber>
    </recommendedName>
</protein>
<keyword evidence="4 6" id="KW-0378">Hydrolase</keyword>
<dbReference type="SUPFAM" id="SSF51445">
    <property type="entry name" value="(Trans)glycosidases"/>
    <property type="match status" value="1"/>
</dbReference>